<dbReference type="InterPro" id="IPR000182">
    <property type="entry name" value="GNAT_dom"/>
</dbReference>
<evidence type="ECO:0000259" key="1">
    <source>
        <dbReference type="PROSITE" id="PS51186"/>
    </source>
</evidence>
<evidence type="ECO:0000313" key="2">
    <source>
        <dbReference type="EMBL" id="AOO84066.1"/>
    </source>
</evidence>
<dbReference type="OrthoDB" id="5997585at2"/>
<dbReference type="KEGG" id="bvv:BHK69_00765"/>
<dbReference type="AlphaFoldDB" id="A0A1D7U9K6"/>
<dbReference type="Proteomes" id="UP000094969">
    <property type="component" value="Chromosome"/>
</dbReference>
<dbReference type="STRING" id="1526658.BHK69_00765"/>
<dbReference type="PROSITE" id="PS51186">
    <property type="entry name" value="GNAT"/>
    <property type="match status" value="1"/>
</dbReference>
<dbReference type="SUPFAM" id="SSF55729">
    <property type="entry name" value="Acyl-CoA N-acyltransferases (Nat)"/>
    <property type="match status" value="1"/>
</dbReference>
<dbReference type="InterPro" id="IPR016181">
    <property type="entry name" value="Acyl_CoA_acyltransferase"/>
</dbReference>
<keyword evidence="3" id="KW-1185">Reference proteome</keyword>
<organism evidence="2 3">
    <name type="scientific">Bosea vaviloviae</name>
    <dbReference type="NCBI Taxonomy" id="1526658"/>
    <lineage>
        <taxon>Bacteria</taxon>
        <taxon>Pseudomonadati</taxon>
        <taxon>Pseudomonadota</taxon>
        <taxon>Alphaproteobacteria</taxon>
        <taxon>Hyphomicrobiales</taxon>
        <taxon>Boseaceae</taxon>
        <taxon>Bosea</taxon>
    </lineage>
</organism>
<feature type="domain" description="N-acetyltransferase" evidence="1">
    <location>
        <begin position="1"/>
        <end position="162"/>
    </location>
</feature>
<gene>
    <name evidence="2" type="ORF">BHK69_00765</name>
</gene>
<accession>A0A1D7U9K6</accession>
<dbReference type="EMBL" id="CP017147">
    <property type="protein sequence ID" value="AOO84066.1"/>
    <property type="molecule type" value="Genomic_DNA"/>
</dbReference>
<reference evidence="2 3" key="1">
    <citation type="journal article" date="2015" name="Antonie Van Leeuwenhoek">
        <title>Bosea vaviloviae sp. nov., a new species of slow-growing rhizobia isolated from nodules of the relict species Vavilovia formosa (Stev.) Fed.</title>
        <authorList>
            <person name="Safronova V.I."/>
            <person name="Kuznetsova I.G."/>
            <person name="Sazanova A.L."/>
            <person name="Kimeklis A.K."/>
            <person name="Belimov A.A."/>
            <person name="Andronov E.E."/>
            <person name="Pinaev A.G."/>
            <person name="Chizhevskaya E.P."/>
            <person name="Pukhaev A.R."/>
            <person name="Popov K.P."/>
            <person name="Willems A."/>
            <person name="Tikhonovich I.A."/>
        </authorList>
    </citation>
    <scope>NUCLEOTIDE SEQUENCE [LARGE SCALE GENOMIC DNA]</scope>
    <source>
        <strain evidence="2 3">Vaf18</strain>
    </source>
</reference>
<dbReference type="GO" id="GO:0016747">
    <property type="term" value="F:acyltransferase activity, transferring groups other than amino-acyl groups"/>
    <property type="evidence" value="ECO:0007669"/>
    <property type="project" value="InterPro"/>
</dbReference>
<protein>
    <submittedName>
        <fullName evidence="2">GNAT family N-acetyltransferase</fullName>
    </submittedName>
</protein>
<keyword evidence="2" id="KW-0808">Transferase</keyword>
<name>A0A1D7U9K6_9HYPH</name>
<dbReference type="Gene3D" id="3.40.630.30">
    <property type="match status" value="1"/>
</dbReference>
<dbReference type="Pfam" id="PF00583">
    <property type="entry name" value="Acetyltransf_1"/>
    <property type="match status" value="1"/>
</dbReference>
<sequence length="162" mass="17847">MIIRPAASEDAAALVEILNEIISAGGTTAIERPLSRSEFGAHYLHGDRFLACYVAVEPSRREPTGFQALERHPDLPENWADIGTFARMRPKIKGVGTALFSETRKRARELGLAAINAAIRADNTGGLAYYEKMGFTTYKTLRAIPLNDGTPIDRILKRYDVA</sequence>
<evidence type="ECO:0000313" key="3">
    <source>
        <dbReference type="Proteomes" id="UP000094969"/>
    </source>
</evidence>
<proteinExistence type="predicted"/>